<feature type="compositionally biased region" description="Polar residues" evidence="5">
    <location>
        <begin position="299"/>
        <end position="315"/>
    </location>
</feature>
<keyword evidence="2" id="KW-0227">DNA damage</keyword>
<keyword evidence="4" id="KW-0234">DNA repair</keyword>
<dbReference type="InterPro" id="IPR042525">
    <property type="entry name" value="Rad52_Rad59_Rad22_sf"/>
</dbReference>
<organism evidence="6 7">
    <name type="scientific">Diversispora eburnea</name>
    <dbReference type="NCBI Taxonomy" id="1213867"/>
    <lineage>
        <taxon>Eukaryota</taxon>
        <taxon>Fungi</taxon>
        <taxon>Fungi incertae sedis</taxon>
        <taxon>Mucoromycota</taxon>
        <taxon>Glomeromycotina</taxon>
        <taxon>Glomeromycetes</taxon>
        <taxon>Diversisporales</taxon>
        <taxon>Diversisporaceae</taxon>
        <taxon>Diversispora</taxon>
    </lineage>
</organism>
<keyword evidence="7" id="KW-1185">Reference proteome</keyword>
<feature type="region of interest" description="Disordered" evidence="5">
    <location>
        <begin position="299"/>
        <end position="319"/>
    </location>
</feature>
<evidence type="ECO:0000313" key="6">
    <source>
        <dbReference type="EMBL" id="CAG8480333.1"/>
    </source>
</evidence>
<dbReference type="InterPro" id="IPR041247">
    <property type="entry name" value="Rad52_fam"/>
</dbReference>
<evidence type="ECO:0000256" key="2">
    <source>
        <dbReference type="ARBA" id="ARBA00022763"/>
    </source>
</evidence>
<evidence type="ECO:0000313" key="7">
    <source>
        <dbReference type="Proteomes" id="UP000789706"/>
    </source>
</evidence>
<dbReference type="GO" id="GO:0005634">
    <property type="term" value="C:nucleus"/>
    <property type="evidence" value="ECO:0007669"/>
    <property type="project" value="TreeGrafter"/>
</dbReference>
<dbReference type="FunFam" id="3.30.390.80:FF:000001">
    <property type="entry name" value="DNA repair protein RAD52 homolog"/>
    <property type="match status" value="1"/>
</dbReference>
<evidence type="ECO:0000256" key="1">
    <source>
        <dbReference type="ARBA" id="ARBA00006638"/>
    </source>
</evidence>
<proteinExistence type="inferred from homology"/>
<feature type="compositionally biased region" description="Low complexity" evidence="5">
    <location>
        <begin position="177"/>
        <end position="228"/>
    </location>
</feature>
<dbReference type="PANTHER" id="PTHR12132">
    <property type="entry name" value="DNA REPAIR AND RECOMBINATION PROTEIN RAD52, RAD59"/>
    <property type="match status" value="1"/>
</dbReference>
<comment type="similarity">
    <text evidence="1">Belongs to the RAD52 family.</text>
</comment>
<feature type="compositionally biased region" description="Polar residues" evidence="5">
    <location>
        <begin position="1"/>
        <end position="17"/>
    </location>
</feature>
<dbReference type="GO" id="GO:0045002">
    <property type="term" value="P:double-strand break repair via single-strand annealing"/>
    <property type="evidence" value="ECO:0007669"/>
    <property type="project" value="TreeGrafter"/>
</dbReference>
<gene>
    <name evidence="6" type="ORF">DEBURN_LOCUS3623</name>
</gene>
<protein>
    <submittedName>
        <fullName evidence="6">923_t:CDS:1</fullName>
    </submittedName>
</protein>
<evidence type="ECO:0000256" key="3">
    <source>
        <dbReference type="ARBA" id="ARBA00023172"/>
    </source>
</evidence>
<dbReference type="GO" id="GO:0000724">
    <property type="term" value="P:double-strand break repair via homologous recombination"/>
    <property type="evidence" value="ECO:0007669"/>
    <property type="project" value="TreeGrafter"/>
</dbReference>
<feature type="region of interest" description="Disordered" evidence="5">
    <location>
        <begin position="1"/>
        <end position="25"/>
    </location>
</feature>
<dbReference type="GO" id="GO:0003697">
    <property type="term" value="F:single-stranded DNA binding"/>
    <property type="evidence" value="ECO:0007669"/>
    <property type="project" value="UniProtKB-ARBA"/>
</dbReference>
<dbReference type="Gene3D" id="3.30.390.80">
    <property type="entry name" value="DNA repair protein Rad52/59/22"/>
    <property type="match status" value="1"/>
</dbReference>
<feature type="region of interest" description="Disordered" evidence="5">
    <location>
        <begin position="172"/>
        <end position="228"/>
    </location>
</feature>
<reference evidence="6" key="1">
    <citation type="submission" date="2021-06" db="EMBL/GenBank/DDBJ databases">
        <authorList>
            <person name="Kallberg Y."/>
            <person name="Tangrot J."/>
            <person name="Rosling A."/>
        </authorList>
    </citation>
    <scope>NUCLEOTIDE SEQUENCE</scope>
    <source>
        <strain evidence="6">AZ414A</strain>
    </source>
</reference>
<keyword evidence="3" id="KW-0233">DNA recombination</keyword>
<dbReference type="OrthoDB" id="206565at2759"/>
<dbReference type="Proteomes" id="UP000789706">
    <property type="component" value="Unassembled WGS sequence"/>
</dbReference>
<dbReference type="EMBL" id="CAJVPK010000236">
    <property type="protein sequence ID" value="CAG8480333.1"/>
    <property type="molecule type" value="Genomic_DNA"/>
</dbReference>
<dbReference type="Pfam" id="PF04098">
    <property type="entry name" value="Rad52_Rad22"/>
    <property type="match status" value="1"/>
</dbReference>
<dbReference type="AlphaFoldDB" id="A0A9N8WER1"/>
<evidence type="ECO:0000256" key="4">
    <source>
        <dbReference type="ARBA" id="ARBA00023204"/>
    </source>
</evidence>
<dbReference type="SUPFAM" id="SSF54768">
    <property type="entry name" value="dsRNA-binding domain-like"/>
    <property type="match status" value="1"/>
</dbReference>
<dbReference type="GO" id="GO:0006312">
    <property type="term" value="P:mitotic recombination"/>
    <property type="evidence" value="ECO:0007669"/>
    <property type="project" value="TreeGrafter"/>
</dbReference>
<name>A0A9N8WER1_9GLOM</name>
<dbReference type="PANTHER" id="PTHR12132:SF1">
    <property type="entry name" value="DNA REPAIR PROTEIN RAD52 HOMOLOG"/>
    <property type="match status" value="1"/>
</dbReference>
<sequence length="464" mass="51606">MISNGRTNLDSRNQMQKKNPEETFWGNKSFTPDEFEVIQATLDKQLGPEFLSTPGKLAYIEAWKVISIANKVFGFNGWSSSVEDITVDCEAGKYSVGASATTKVILKDGSYHMDTGYGSAENIRMKAQAFEKARKEAVTDALKRTLKNFGNVLAPEFSTASNEAQLINTIQNNVSNSPPKSSLPSGQSSQSQLTNTTQNNNISNSVPSQPSQSSLPSGQSSHPSQSTFSKDNILKQVSNQSNHQNTCLNNNTTTENNGTCAFIQVSKKENVNNVNTVNTVCSSHENNQKNQKSNTNNAAIENSSVPQSNTSSFSNIKDKSREYTKEEIANMFEEWDRQNNHYLSAELEFGSDFENNFEYLSPKENDQSYDQSEPDYDDYFLPQIESQDTIASILSNEGPPQWQLKNSKNSNSTNVTSNQKVQQVNREVYQRNSNLSQCIGIKSPTNSYLNNSNGHQPLTKKFRS</sequence>
<evidence type="ECO:0000256" key="5">
    <source>
        <dbReference type="SAM" id="MobiDB-lite"/>
    </source>
</evidence>
<dbReference type="InterPro" id="IPR007232">
    <property type="entry name" value="Rad52_Rad59_Rad22"/>
</dbReference>
<accession>A0A9N8WER1</accession>
<comment type="caution">
    <text evidence="6">The sequence shown here is derived from an EMBL/GenBank/DDBJ whole genome shotgun (WGS) entry which is preliminary data.</text>
</comment>